<gene>
    <name evidence="1" type="ORF">GCM10010873_05450</name>
</gene>
<name>A0AA37TVQ4_9RHOB</name>
<evidence type="ECO:0000313" key="1">
    <source>
        <dbReference type="EMBL" id="GLS85572.1"/>
    </source>
</evidence>
<evidence type="ECO:0008006" key="3">
    <source>
        <dbReference type="Google" id="ProtNLM"/>
    </source>
</evidence>
<keyword evidence="2" id="KW-1185">Reference proteome</keyword>
<dbReference type="InterPro" id="IPR012337">
    <property type="entry name" value="RNaseH-like_sf"/>
</dbReference>
<accession>A0AA37TVQ4</accession>
<sequence>MADRQLARLDFDEYAVCARCVGASDLARKDPDCKSLVDQSDRGSQHLSIKYTDLLVEAEIDVFVGTVADAYDNAWAECVIRLFKAEASTRSGPWKLMRKIEWVDWYSNRRLLGPIRYILVRRDLIMRPNLGDLVREA</sequence>
<proteinExistence type="predicted"/>
<dbReference type="SUPFAM" id="SSF53098">
    <property type="entry name" value="Ribonuclease H-like"/>
    <property type="match status" value="1"/>
</dbReference>
<dbReference type="AlphaFoldDB" id="A0AA37TVQ4"/>
<organism evidence="1 2">
    <name type="scientific">Cypionkella aquatica</name>
    <dbReference type="NCBI Taxonomy" id="1756042"/>
    <lineage>
        <taxon>Bacteria</taxon>
        <taxon>Pseudomonadati</taxon>
        <taxon>Pseudomonadota</taxon>
        <taxon>Alphaproteobacteria</taxon>
        <taxon>Rhodobacterales</taxon>
        <taxon>Paracoccaceae</taxon>
        <taxon>Cypionkella</taxon>
    </lineage>
</organism>
<dbReference type="EMBL" id="BSPP01000002">
    <property type="protein sequence ID" value="GLS85572.1"/>
    <property type="molecule type" value="Genomic_DNA"/>
</dbReference>
<dbReference type="Proteomes" id="UP001157355">
    <property type="component" value="Unassembled WGS sequence"/>
</dbReference>
<protein>
    <recommendedName>
        <fullName evidence="3">Transposase</fullName>
    </recommendedName>
</protein>
<evidence type="ECO:0000313" key="2">
    <source>
        <dbReference type="Proteomes" id="UP001157355"/>
    </source>
</evidence>
<reference evidence="1 2" key="1">
    <citation type="journal article" date="2014" name="Int. J. Syst. Evol. Microbiol.">
        <title>Complete genome sequence of Corynebacterium casei LMG S-19264T (=DSM 44701T), isolated from a smear-ripened cheese.</title>
        <authorList>
            <consortium name="US DOE Joint Genome Institute (JGI-PGF)"/>
            <person name="Walter F."/>
            <person name="Albersmeier A."/>
            <person name="Kalinowski J."/>
            <person name="Ruckert C."/>
        </authorList>
    </citation>
    <scope>NUCLEOTIDE SEQUENCE [LARGE SCALE GENOMIC DNA]</scope>
    <source>
        <strain evidence="1 2">NBRC 111766</strain>
    </source>
</reference>
<comment type="caution">
    <text evidence="1">The sequence shown here is derived from an EMBL/GenBank/DDBJ whole genome shotgun (WGS) entry which is preliminary data.</text>
</comment>